<protein>
    <submittedName>
        <fullName evidence="3">Integrase</fullName>
    </submittedName>
</protein>
<dbReference type="InterPro" id="IPR006119">
    <property type="entry name" value="Resolv_N"/>
</dbReference>
<dbReference type="InterPro" id="IPR038109">
    <property type="entry name" value="DNA_bind_recomb_sf"/>
</dbReference>
<feature type="domain" description="Resolvase/invertase-type recombinase catalytic" evidence="1">
    <location>
        <begin position="27"/>
        <end position="175"/>
    </location>
</feature>
<dbReference type="Pfam" id="PF00239">
    <property type="entry name" value="Resolvase"/>
    <property type="match status" value="1"/>
</dbReference>
<name>A0A8S5QCH0_9CAUD</name>
<dbReference type="GO" id="GO:0000150">
    <property type="term" value="F:DNA strand exchange activity"/>
    <property type="evidence" value="ECO:0007669"/>
    <property type="project" value="InterPro"/>
</dbReference>
<accession>A0A8S5QCH0</accession>
<dbReference type="InterPro" id="IPR011109">
    <property type="entry name" value="DNA_bind_recombinase_dom"/>
</dbReference>
<dbReference type="SMART" id="SM00857">
    <property type="entry name" value="Resolvase"/>
    <property type="match status" value="1"/>
</dbReference>
<dbReference type="CDD" id="cd00338">
    <property type="entry name" value="Ser_Recombinase"/>
    <property type="match status" value="1"/>
</dbReference>
<reference evidence="3" key="1">
    <citation type="journal article" date="2021" name="Proc. Natl. Acad. Sci. U.S.A.">
        <title>A Catalog of Tens of Thousands of Viruses from Human Metagenomes Reveals Hidden Associations with Chronic Diseases.</title>
        <authorList>
            <person name="Tisza M.J."/>
            <person name="Buck C.B."/>
        </authorList>
    </citation>
    <scope>NUCLEOTIDE SEQUENCE</scope>
    <source>
        <strain evidence="3">CtVii20</strain>
    </source>
</reference>
<organism evidence="3">
    <name type="scientific">Siphoviridae sp. ctVii20</name>
    <dbReference type="NCBI Taxonomy" id="2825533"/>
    <lineage>
        <taxon>Viruses</taxon>
        <taxon>Duplodnaviria</taxon>
        <taxon>Heunggongvirae</taxon>
        <taxon>Uroviricota</taxon>
        <taxon>Caudoviricetes</taxon>
    </lineage>
</organism>
<dbReference type="EMBL" id="BK015631">
    <property type="protein sequence ID" value="DAE16776.1"/>
    <property type="molecule type" value="Genomic_DNA"/>
</dbReference>
<dbReference type="InterPro" id="IPR050639">
    <property type="entry name" value="SSR_resolvase"/>
</dbReference>
<evidence type="ECO:0000259" key="2">
    <source>
        <dbReference type="PROSITE" id="PS51737"/>
    </source>
</evidence>
<feature type="domain" description="Recombinase" evidence="2">
    <location>
        <begin position="183"/>
        <end position="307"/>
    </location>
</feature>
<sequence length="597" mass="69158">MVLEGVDTMRTIRKIEQSVPNLRPRKKVAAYARVSMESERMHHSLSAQISYYSSLIQKNPEWEYAGVYADYGISGTGIKKRQEFRRMLEDAKAGKIDIILTKSIQRFARNTVDLLRTVRHLKKLGIEVWFEKENIHTMSGDGELMLTILASFAQEESRSISTNVKWGTRKRFAKGIPNGRFRIYGYRWKGDQLVIEPKEAAVIKLIYDNFLNGLSAEATEKQLAERGVKSSNGKHFSNTSIRAILKNITYTGNLLFQKEYVTDPITGKTKINRGELPQYFVENTHEAIIPMEVYQKVQAEQERRRKLGALANWSINTCCFTSKIKCGICGKSYVHYIRKKGKQKQDYWSCGSHKVKGRTCQSRGSIPQKILIQECNKVLGLEEFDEKTFLDRVDKIVVPEQHTMVFHMKNGEEITRHWTSTAKTDWWTPERRKEWGERHKLKSTNPNRKAFNEFTGFIKCGNCGENYTSEQTTYLDGGKERYWRCAGKCGNGSIKDSTMKNLTASVLGMASFDEERMDELLEKAVIKNGEVIFYFKDGHTEARPYKDRKYGCRHSEAYKKYMSELTKLFKSKAPDAKAKIEELKAEWRRENNRWKEQ</sequence>
<dbReference type="PROSITE" id="PS51737">
    <property type="entry name" value="RECOMBINASE_DNA_BIND"/>
    <property type="match status" value="1"/>
</dbReference>
<dbReference type="PROSITE" id="PS51736">
    <property type="entry name" value="RECOMBINASES_3"/>
    <property type="match status" value="1"/>
</dbReference>
<evidence type="ECO:0000259" key="1">
    <source>
        <dbReference type="PROSITE" id="PS51736"/>
    </source>
</evidence>
<evidence type="ECO:0000313" key="3">
    <source>
        <dbReference type="EMBL" id="DAE16776.1"/>
    </source>
</evidence>
<dbReference type="SUPFAM" id="SSF53041">
    <property type="entry name" value="Resolvase-like"/>
    <property type="match status" value="1"/>
</dbReference>
<dbReference type="PANTHER" id="PTHR30461:SF23">
    <property type="entry name" value="DNA RECOMBINASE-RELATED"/>
    <property type="match status" value="1"/>
</dbReference>
<dbReference type="PANTHER" id="PTHR30461">
    <property type="entry name" value="DNA-INVERTASE FROM LAMBDOID PROPHAGE"/>
    <property type="match status" value="1"/>
</dbReference>
<dbReference type="InterPro" id="IPR025827">
    <property type="entry name" value="Zn_ribbon_recom_dom"/>
</dbReference>
<dbReference type="Pfam" id="PF13408">
    <property type="entry name" value="Zn_ribbon_recom"/>
    <property type="match status" value="2"/>
</dbReference>
<dbReference type="Gene3D" id="3.40.50.1390">
    <property type="entry name" value="Resolvase, N-terminal catalytic domain"/>
    <property type="match status" value="1"/>
</dbReference>
<dbReference type="GO" id="GO:0003677">
    <property type="term" value="F:DNA binding"/>
    <property type="evidence" value="ECO:0007669"/>
    <property type="project" value="InterPro"/>
</dbReference>
<dbReference type="Pfam" id="PF07508">
    <property type="entry name" value="Recombinase"/>
    <property type="match status" value="1"/>
</dbReference>
<dbReference type="Gene3D" id="3.90.1750.20">
    <property type="entry name" value="Putative Large Serine Recombinase, Chain B, Domain 2"/>
    <property type="match status" value="1"/>
</dbReference>
<dbReference type="InterPro" id="IPR036162">
    <property type="entry name" value="Resolvase-like_N_sf"/>
</dbReference>
<proteinExistence type="predicted"/>